<dbReference type="EMBL" id="CABPRV010000005">
    <property type="protein sequence ID" value="VVE07357.1"/>
    <property type="molecule type" value="Genomic_DNA"/>
</dbReference>
<keyword evidence="5 8" id="KW-1133">Transmembrane helix</keyword>
<evidence type="ECO:0000313" key="12">
    <source>
        <dbReference type="Proteomes" id="UP000366065"/>
    </source>
</evidence>
<dbReference type="Proteomes" id="UP000366065">
    <property type="component" value="Unassembled WGS sequence"/>
</dbReference>
<feature type="transmembrane region" description="Helical" evidence="8">
    <location>
        <begin position="165"/>
        <end position="181"/>
    </location>
</feature>
<feature type="transmembrane region" description="Helical" evidence="8">
    <location>
        <begin position="75"/>
        <end position="95"/>
    </location>
</feature>
<comment type="caution">
    <text evidence="11">The sequence shown here is derived from an EMBL/GenBank/DDBJ whole genome shotgun (WGS) entry which is preliminary data.</text>
</comment>
<dbReference type="InterPro" id="IPR002656">
    <property type="entry name" value="Acyl_transf_3_dom"/>
</dbReference>
<evidence type="ECO:0000256" key="1">
    <source>
        <dbReference type="ARBA" id="ARBA00004651"/>
    </source>
</evidence>
<reference evidence="11 12" key="1">
    <citation type="submission" date="2019-08" db="EMBL/GenBank/DDBJ databases">
        <authorList>
            <person name="Peeters C."/>
        </authorList>
    </citation>
    <scope>NUCLEOTIDE SEQUENCE [LARGE SCALE GENOMIC DNA]</scope>
    <source>
        <strain evidence="11 12">LMG 20602</strain>
    </source>
</reference>
<dbReference type="PANTHER" id="PTHR23028:SF53">
    <property type="entry name" value="ACYL_TRANSF_3 DOMAIN-CONTAINING PROTEIN"/>
    <property type="match status" value="1"/>
</dbReference>
<feature type="transmembrane region" description="Helical" evidence="8">
    <location>
        <begin position="357"/>
        <end position="383"/>
    </location>
</feature>
<proteinExistence type="predicted"/>
<dbReference type="Gene3D" id="3.40.50.1110">
    <property type="entry name" value="SGNH hydrolase"/>
    <property type="match status" value="1"/>
</dbReference>
<keyword evidence="3 11" id="KW-0808">Transferase</keyword>
<evidence type="ECO:0000259" key="9">
    <source>
        <dbReference type="Pfam" id="PF01757"/>
    </source>
</evidence>
<feature type="transmembrane region" description="Helical" evidence="8">
    <location>
        <begin position="225"/>
        <end position="243"/>
    </location>
</feature>
<evidence type="ECO:0000256" key="6">
    <source>
        <dbReference type="ARBA" id="ARBA00023136"/>
    </source>
</evidence>
<keyword evidence="2" id="KW-1003">Cell membrane</keyword>
<gene>
    <name evidence="11" type="primary">oatA_2</name>
    <name evidence="11" type="ORF">PCA20602_02450</name>
</gene>
<evidence type="ECO:0000313" key="11">
    <source>
        <dbReference type="EMBL" id="VVE07357.1"/>
    </source>
</evidence>
<evidence type="ECO:0000259" key="10">
    <source>
        <dbReference type="Pfam" id="PF19040"/>
    </source>
</evidence>
<feature type="transmembrane region" description="Helical" evidence="8">
    <location>
        <begin position="35"/>
        <end position="54"/>
    </location>
</feature>
<feature type="transmembrane region" description="Helical" evidence="8">
    <location>
        <begin position="281"/>
        <end position="299"/>
    </location>
</feature>
<keyword evidence="12" id="KW-1185">Reference proteome</keyword>
<organism evidence="11 12">
    <name type="scientific">Pandoraea capi</name>
    <dbReference type="NCBI Taxonomy" id="2508286"/>
    <lineage>
        <taxon>Bacteria</taxon>
        <taxon>Pseudomonadati</taxon>
        <taxon>Pseudomonadota</taxon>
        <taxon>Betaproteobacteria</taxon>
        <taxon>Burkholderiales</taxon>
        <taxon>Burkholderiaceae</taxon>
        <taxon>Pandoraea</taxon>
    </lineage>
</organism>
<protein>
    <submittedName>
        <fullName evidence="11">O-acetyltransferase OatA</fullName>
        <ecNumber evidence="11">2.3.1.-</ecNumber>
    </submittedName>
</protein>
<evidence type="ECO:0000256" key="5">
    <source>
        <dbReference type="ARBA" id="ARBA00022989"/>
    </source>
</evidence>
<feature type="transmembrane region" description="Helical" evidence="8">
    <location>
        <begin position="249"/>
        <end position="269"/>
    </location>
</feature>
<feature type="transmembrane region" description="Helical" evidence="8">
    <location>
        <begin position="193"/>
        <end position="213"/>
    </location>
</feature>
<evidence type="ECO:0000256" key="3">
    <source>
        <dbReference type="ARBA" id="ARBA00022679"/>
    </source>
</evidence>
<dbReference type="RefSeq" id="WP_150721462.1">
    <property type="nucleotide sequence ID" value="NZ_CABPRV010000005.1"/>
</dbReference>
<dbReference type="EC" id="2.3.1.-" evidence="11"/>
<sequence length="688" mass="75892">MANTYYKHIDGLRAIAVLSVFLYHLGFPAMTGGFVGVDIFFVISGYLITGIILRELQETGRFSFVAFYIRRAKRIFPALACTLLVSFCIGVWLLVPAKFTPFGGTLAAAAASVSNIFLLKQAGYFDIFSKSNPLLHTWSLGVEEQFYIFWPVLLLCAHRLVKRRWAAPVVIAVVAAASFYLSLHHLSTHRTDIYYLVQYRAFEFCIGAAVLWLPRLEVTRKRRTLEILCALGFVLTVIALVTYNESTVFPSYNAILPAVGAALLIYAGEAKWSGALLRCRPAVYVGLVSYSLYLAHWPLIVFVKTFNENMDGTYALHEWQPTGIFVAAILIASLMHKSIEQPARHMRTSMKRSQAMFAGGWIAALGCIGALGVSVYLSTGWLWRVDLPIALRNTASINEFSTKYWGGAGFEGGLIHQGKDAAPNIVIMGDSHAGMLFTGMVNELAKPFDLTVFSATGGGGGKFDSALLLPGTTRLAENQPSFDASTRSANAEVLQQLARSSSSVFIYSAAYTGQLPEAADLVTHKAWDIRPDRDLESSKYAPFVAALERMRIALDGRKFIIVGDVPGSSKYRVLSCVAHLKWFPRPLCLPEQSRLEHQAALNVNKVLRAYAETHRGVFFIDPYDAFCNETTCRNVDSDGMPLYSDIHHLTQAGSALLFARISDHIMRIIGKQSVSANTETPRSTPMAN</sequence>
<comment type="subcellular location">
    <subcellularLocation>
        <location evidence="1">Cell membrane</location>
        <topology evidence="1">Multi-pass membrane protein</topology>
    </subcellularLocation>
</comment>
<name>A0ABY6W1U6_9BURK</name>
<evidence type="ECO:0000256" key="7">
    <source>
        <dbReference type="ARBA" id="ARBA00023315"/>
    </source>
</evidence>
<keyword evidence="4 8" id="KW-0812">Transmembrane</keyword>
<feature type="transmembrane region" description="Helical" evidence="8">
    <location>
        <begin position="101"/>
        <end position="119"/>
    </location>
</feature>
<dbReference type="GO" id="GO:0016746">
    <property type="term" value="F:acyltransferase activity"/>
    <property type="evidence" value="ECO:0007669"/>
    <property type="project" value="UniProtKB-KW"/>
</dbReference>
<dbReference type="SUPFAM" id="SSF52266">
    <property type="entry name" value="SGNH hydrolase"/>
    <property type="match status" value="1"/>
</dbReference>
<feature type="domain" description="Acyltransferase 3" evidence="9">
    <location>
        <begin position="9"/>
        <end position="331"/>
    </location>
</feature>
<accession>A0ABY6W1U6</accession>
<dbReference type="Pfam" id="PF01757">
    <property type="entry name" value="Acyl_transf_3"/>
    <property type="match status" value="1"/>
</dbReference>
<dbReference type="InterPro" id="IPR043968">
    <property type="entry name" value="SGNH"/>
</dbReference>
<feature type="domain" description="SGNH" evidence="10">
    <location>
        <begin position="417"/>
        <end position="661"/>
    </location>
</feature>
<evidence type="ECO:0000256" key="4">
    <source>
        <dbReference type="ARBA" id="ARBA00022692"/>
    </source>
</evidence>
<dbReference type="InterPro" id="IPR050879">
    <property type="entry name" value="Acyltransferase_3"/>
</dbReference>
<keyword evidence="6 8" id="KW-0472">Membrane</keyword>
<feature type="transmembrane region" description="Helical" evidence="8">
    <location>
        <begin position="319"/>
        <end position="336"/>
    </location>
</feature>
<dbReference type="InterPro" id="IPR036514">
    <property type="entry name" value="SGNH_hydro_sf"/>
</dbReference>
<evidence type="ECO:0000256" key="2">
    <source>
        <dbReference type="ARBA" id="ARBA00022475"/>
    </source>
</evidence>
<keyword evidence="7 11" id="KW-0012">Acyltransferase</keyword>
<dbReference type="PANTHER" id="PTHR23028">
    <property type="entry name" value="ACETYLTRANSFERASE"/>
    <property type="match status" value="1"/>
</dbReference>
<dbReference type="Pfam" id="PF19040">
    <property type="entry name" value="SGNH"/>
    <property type="match status" value="1"/>
</dbReference>
<evidence type="ECO:0000256" key="8">
    <source>
        <dbReference type="SAM" id="Phobius"/>
    </source>
</evidence>